<dbReference type="Proteomes" id="UP001164539">
    <property type="component" value="Chromosome 6"/>
</dbReference>
<evidence type="ECO:0000313" key="2">
    <source>
        <dbReference type="Proteomes" id="UP001164539"/>
    </source>
</evidence>
<proteinExistence type="predicted"/>
<comment type="caution">
    <text evidence="1">The sequence shown here is derived from an EMBL/GenBank/DDBJ whole genome shotgun (WGS) entry which is preliminary data.</text>
</comment>
<evidence type="ECO:0000313" key="1">
    <source>
        <dbReference type="EMBL" id="KAJ4717138.1"/>
    </source>
</evidence>
<accession>A0ACC1Y0L5</accession>
<sequence>MNMELSPKFAKQNFEGEAGSYHSWSTTEFPLLAQSKVAAGLLVLKPAGFVLPHSADSSKLGFVLQGEQGSVGLVLPNSKTHSNQEIVVGLQAGDVIPVPLGSFSWWYNHGESDLIILFLGETSNAYVPGEFSYFFLTGALGMIGGFSTEFISKAFNINETEATTLAKSQTGALLVKLTPEEGKNVPLPQINNANNWVKNIVNFPADFQVEKAGRATSLTGTNFPFLEEAGLSCFLLKLEPNAMLSPVYTTVNMVQVFYVVKGSGKVQIVGLNSKLVLDTNIVSGQLLVVPRFFAAAIVADGEGIECFSIKTPTGPAIAELTSKESVLNVISPSVLQSSLKVNTEFLKFFKEKINKSEFLIPPKN</sequence>
<protein>
    <submittedName>
        <fullName evidence="1">Glutelin type-A 2</fullName>
    </submittedName>
</protein>
<keyword evidence="2" id="KW-1185">Reference proteome</keyword>
<name>A0ACC1Y0L5_MELAZ</name>
<dbReference type="EMBL" id="CM051399">
    <property type="protein sequence ID" value="KAJ4717138.1"/>
    <property type="molecule type" value="Genomic_DNA"/>
</dbReference>
<gene>
    <name evidence="1" type="ORF">OWV82_012063</name>
</gene>
<organism evidence="1 2">
    <name type="scientific">Melia azedarach</name>
    <name type="common">Chinaberry tree</name>
    <dbReference type="NCBI Taxonomy" id="155640"/>
    <lineage>
        <taxon>Eukaryota</taxon>
        <taxon>Viridiplantae</taxon>
        <taxon>Streptophyta</taxon>
        <taxon>Embryophyta</taxon>
        <taxon>Tracheophyta</taxon>
        <taxon>Spermatophyta</taxon>
        <taxon>Magnoliopsida</taxon>
        <taxon>eudicotyledons</taxon>
        <taxon>Gunneridae</taxon>
        <taxon>Pentapetalae</taxon>
        <taxon>rosids</taxon>
        <taxon>malvids</taxon>
        <taxon>Sapindales</taxon>
        <taxon>Meliaceae</taxon>
        <taxon>Melia</taxon>
    </lineage>
</organism>
<reference evidence="1 2" key="1">
    <citation type="journal article" date="2023" name="Science">
        <title>Complex scaffold remodeling in plant triterpene biosynthesis.</title>
        <authorList>
            <person name="De La Pena R."/>
            <person name="Hodgson H."/>
            <person name="Liu J.C."/>
            <person name="Stephenson M.J."/>
            <person name="Martin A.C."/>
            <person name="Owen C."/>
            <person name="Harkess A."/>
            <person name="Leebens-Mack J."/>
            <person name="Jimenez L.E."/>
            <person name="Osbourn A."/>
            <person name="Sattely E.S."/>
        </authorList>
    </citation>
    <scope>NUCLEOTIDE SEQUENCE [LARGE SCALE GENOMIC DNA]</scope>
    <source>
        <strain evidence="2">cv. JPN11</strain>
        <tissue evidence="1">Leaf</tissue>
    </source>
</reference>